<organism evidence="1 2">
    <name type="scientific">Thermoflexibacter ruber</name>
    <dbReference type="NCBI Taxonomy" id="1003"/>
    <lineage>
        <taxon>Bacteria</taxon>
        <taxon>Pseudomonadati</taxon>
        <taxon>Bacteroidota</taxon>
        <taxon>Cytophagia</taxon>
        <taxon>Cytophagales</taxon>
        <taxon>Thermoflexibacteraceae</taxon>
        <taxon>Thermoflexibacter</taxon>
    </lineage>
</organism>
<keyword evidence="2" id="KW-1185">Reference proteome</keyword>
<protein>
    <submittedName>
        <fullName evidence="1">Uncharacterized protein</fullName>
    </submittedName>
</protein>
<dbReference type="EMBL" id="FONY01000028">
    <property type="protein sequence ID" value="SFF35681.1"/>
    <property type="molecule type" value="Genomic_DNA"/>
</dbReference>
<evidence type="ECO:0000313" key="2">
    <source>
        <dbReference type="Proteomes" id="UP000199513"/>
    </source>
</evidence>
<evidence type="ECO:0000313" key="1">
    <source>
        <dbReference type="EMBL" id="SFF35681.1"/>
    </source>
</evidence>
<gene>
    <name evidence="1" type="ORF">SAMN04488541_10282</name>
</gene>
<dbReference type="Proteomes" id="UP000199513">
    <property type="component" value="Unassembled WGS sequence"/>
</dbReference>
<proteinExistence type="predicted"/>
<sequence>MNFIKIIIPLNLFKARKLGLFLSQKSISYQYFTPIELIQTTSKIYC</sequence>
<reference evidence="1 2" key="1">
    <citation type="submission" date="2016-10" db="EMBL/GenBank/DDBJ databases">
        <authorList>
            <person name="de Groot N.N."/>
        </authorList>
    </citation>
    <scope>NUCLEOTIDE SEQUENCE [LARGE SCALE GENOMIC DNA]</scope>
    <source>
        <strain>GEY</strain>
        <strain evidence="2">DSM 9560</strain>
    </source>
</reference>
<dbReference type="AlphaFoldDB" id="A0A1I2I5A2"/>
<name>A0A1I2I5A2_9BACT</name>
<accession>A0A1I2I5A2</accession>